<dbReference type="PANTHER" id="PTHR11693:SF22">
    <property type="entry name" value="ATP SYNTHASE SUBUNIT GAMMA, MITOCHONDRIAL"/>
    <property type="match status" value="1"/>
</dbReference>
<accession>A0A1F7K9X4</accession>
<dbReference type="HAMAP" id="MF_00815">
    <property type="entry name" value="ATP_synth_gamma_bact"/>
    <property type="match status" value="1"/>
</dbReference>
<name>A0A1F7K9X4_9BACT</name>
<keyword evidence="8 10" id="KW-0139">CF(1)</keyword>
<comment type="caution">
    <text evidence="11">The sequence shown here is derived from an EMBL/GenBank/DDBJ whole genome shotgun (WGS) entry which is preliminary data.</text>
</comment>
<proteinExistence type="inferred from homology"/>
<gene>
    <name evidence="10" type="primary">atpG</name>
    <name evidence="11" type="ORF">A2209_03590</name>
</gene>
<dbReference type="AlphaFoldDB" id="A0A1F7K9X4"/>
<evidence type="ECO:0000256" key="4">
    <source>
        <dbReference type="ARBA" id="ARBA00022448"/>
    </source>
</evidence>
<evidence type="ECO:0000313" key="12">
    <source>
        <dbReference type="Proteomes" id="UP000178450"/>
    </source>
</evidence>
<evidence type="ECO:0000256" key="8">
    <source>
        <dbReference type="ARBA" id="ARBA00023196"/>
    </source>
</evidence>
<comment type="similarity">
    <text evidence="3 10">Belongs to the ATPase gamma chain family.</text>
</comment>
<evidence type="ECO:0000256" key="6">
    <source>
        <dbReference type="ARBA" id="ARBA00023065"/>
    </source>
</evidence>
<evidence type="ECO:0000256" key="2">
    <source>
        <dbReference type="ARBA" id="ARBA00004170"/>
    </source>
</evidence>
<dbReference type="InterPro" id="IPR035968">
    <property type="entry name" value="ATP_synth_F1_ATPase_gsu"/>
</dbReference>
<evidence type="ECO:0000256" key="5">
    <source>
        <dbReference type="ARBA" id="ARBA00022781"/>
    </source>
</evidence>
<dbReference type="Proteomes" id="UP000178450">
    <property type="component" value="Unassembled WGS sequence"/>
</dbReference>
<dbReference type="Gene3D" id="3.40.1380.10">
    <property type="match status" value="1"/>
</dbReference>
<keyword evidence="10" id="KW-1003">Cell membrane</keyword>
<evidence type="ECO:0000256" key="3">
    <source>
        <dbReference type="ARBA" id="ARBA00007681"/>
    </source>
</evidence>
<comment type="function">
    <text evidence="1 10">Produces ATP from ADP in the presence of a proton gradient across the membrane. The gamma chain is believed to be important in regulating ATPase activity and the flow of protons through the CF(0) complex.</text>
</comment>
<sequence length="286" mass="32293">MNLRSLKTKIKSIGNVGQITKAMQLVSAVKMKKSQGLASQGKPYRSTLELTMKRIVATGSQIEHPLTLVKKNQNLPKLAIVISSNKGLCGVFNFNLFKFLDKQFGAGLKDYEFVVMGAKAQQFLFHYGAKIVADFSNKLPFENNVNALYDLLVERFKSDQVKTVELYYNQFVSSLVYKPTKKVLLPMDVSSFYDQDEKITTQDYLVEPDPFRVLDGLFSFYIESTIRGAIMESEASEHSARMIAMKNATDNTSELVQRLSLLRNSLRQTRITNELLDMNTAKLAVS</sequence>
<dbReference type="EMBL" id="MGBG01000018">
    <property type="protein sequence ID" value="OGK64645.1"/>
    <property type="molecule type" value="Genomic_DNA"/>
</dbReference>
<evidence type="ECO:0000256" key="7">
    <source>
        <dbReference type="ARBA" id="ARBA00023136"/>
    </source>
</evidence>
<keyword evidence="9 10" id="KW-0066">ATP synthesis</keyword>
<dbReference type="InterPro" id="IPR000131">
    <property type="entry name" value="ATP_synth_F1_gsu"/>
</dbReference>
<dbReference type="CDD" id="cd12151">
    <property type="entry name" value="F1-ATPase_gamma"/>
    <property type="match status" value="1"/>
</dbReference>
<dbReference type="GO" id="GO:0045259">
    <property type="term" value="C:proton-transporting ATP synthase complex"/>
    <property type="evidence" value="ECO:0007669"/>
    <property type="project" value="UniProtKB-KW"/>
</dbReference>
<dbReference type="NCBIfam" id="TIGR01146">
    <property type="entry name" value="ATPsyn_F1gamma"/>
    <property type="match status" value="1"/>
</dbReference>
<organism evidence="11 12">
    <name type="scientific">Candidatus Roizmanbacteria bacterium RIFOXYA1_FULL_41_12</name>
    <dbReference type="NCBI Taxonomy" id="1802082"/>
    <lineage>
        <taxon>Bacteria</taxon>
        <taxon>Candidatus Roizmaniibacteriota</taxon>
    </lineage>
</organism>
<keyword evidence="5 10" id="KW-0375">Hydrogen ion transport</keyword>
<dbReference type="SUPFAM" id="SSF52943">
    <property type="entry name" value="ATP synthase (F1-ATPase), gamma subunit"/>
    <property type="match status" value="1"/>
</dbReference>
<keyword evidence="6 10" id="KW-0406">Ion transport</keyword>
<dbReference type="PRINTS" id="PR00126">
    <property type="entry name" value="ATPASEGAMMA"/>
</dbReference>
<dbReference type="GO" id="GO:0046933">
    <property type="term" value="F:proton-transporting ATP synthase activity, rotational mechanism"/>
    <property type="evidence" value="ECO:0007669"/>
    <property type="project" value="UniProtKB-UniRule"/>
</dbReference>
<comment type="subcellular location">
    <subcellularLocation>
        <location evidence="10">Cell membrane</location>
        <topology evidence="10">Peripheral membrane protein</topology>
    </subcellularLocation>
    <subcellularLocation>
        <location evidence="2">Membrane</location>
        <topology evidence="2">Peripheral membrane protein</topology>
    </subcellularLocation>
</comment>
<dbReference type="GO" id="GO:0042777">
    <property type="term" value="P:proton motive force-driven plasma membrane ATP synthesis"/>
    <property type="evidence" value="ECO:0007669"/>
    <property type="project" value="UniProtKB-UniRule"/>
</dbReference>
<dbReference type="GO" id="GO:0005524">
    <property type="term" value="F:ATP binding"/>
    <property type="evidence" value="ECO:0007669"/>
    <property type="project" value="UniProtKB-UniRule"/>
</dbReference>
<keyword evidence="7 10" id="KW-0472">Membrane</keyword>
<comment type="subunit">
    <text evidence="10">F-type ATPases have 2 components, CF(1) - the catalytic core - and CF(0) - the membrane proton channel. CF(1) has five subunits: alpha(3), beta(3), gamma(1), delta(1), epsilon(1). CF(0) has three main subunits: a, b and c.</text>
</comment>
<dbReference type="Gene3D" id="1.10.287.80">
    <property type="entry name" value="ATP synthase, gamma subunit, helix hairpin domain"/>
    <property type="match status" value="1"/>
</dbReference>
<evidence type="ECO:0000256" key="10">
    <source>
        <dbReference type="HAMAP-Rule" id="MF_00815"/>
    </source>
</evidence>
<dbReference type="PANTHER" id="PTHR11693">
    <property type="entry name" value="ATP SYNTHASE GAMMA CHAIN"/>
    <property type="match status" value="1"/>
</dbReference>
<reference evidence="11 12" key="1">
    <citation type="journal article" date="2016" name="Nat. Commun.">
        <title>Thousands of microbial genomes shed light on interconnected biogeochemical processes in an aquifer system.</title>
        <authorList>
            <person name="Anantharaman K."/>
            <person name="Brown C.T."/>
            <person name="Hug L.A."/>
            <person name="Sharon I."/>
            <person name="Castelle C.J."/>
            <person name="Probst A.J."/>
            <person name="Thomas B.C."/>
            <person name="Singh A."/>
            <person name="Wilkins M.J."/>
            <person name="Karaoz U."/>
            <person name="Brodie E.L."/>
            <person name="Williams K.H."/>
            <person name="Hubbard S.S."/>
            <person name="Banfield J.F."/>
        </authorList>
    </citation>
    <scope>NUCLEOTIDE SEQUENCE [LARGE SCALE GENOMIC DNA]</scope>
</reference>
<protein>
    <recommendedName>
        <fullName evidence="10">ATP synthase gamma chain</fullName>
    </recommendedName>
    <alternativeName>
        <fullName evidence="10">ATP synthase F1 sector gamma subunit</fullName>
    </alternativeName>
    <alternativeName>
        <fullName evidence="10">F-ATPase gamma subunit</fullName>
    </alternativeName>
</protein>
<keyword evidence="4 10" id="KW-0813">Transport</keyword>
<dbReference type="GO" id="GO:0005886">
    <property type="term" value="C:plasma membrane"/>
    <property type="evidence" value="ECO:0007669"/>
    <property type="project" value="UniProtKB-SubCell"/>
</dbReference>
<evidence type="ECO:0000256" key="9">
    <source>
        <dbReference type="ARBA" id="ARBA00023310"/>
    </source>
</evidence>
<evidence type="ECO:0000256" key="1">
    <source>
        <dbReference type="ARBA" id="ARBA00003456"/>
    </source>
</evidence>
<evidence type="ECO:0000313" key="11">
    <source>
        <dbReference type="EMBL" id="OGK64645.1"/>
    </source>
</evidence>
<dbReference type="Pfam" id="PF00231">
    <property type="entry name" value="ATP-synt"/>
    <property type="match status" value="1"/>
</dbReference>